<feature type="domain" description="Fe/B12 periplasmic-binding" evidence="2">
    <location>
        <begin position="19"/>
        <end position="263"/>
    </location>
</feature>
<accession>A0A2S7KMF7</accession>
<dbReference type="PANTHER" id="PTHR30535:SF35">
    <property type="entry name" value="PERIPLASMIC BINDING PROTEIN"/>
    <property type="match status" value="1"/>
</dbReference>
<evidence type="ECO:0000313" key="4">
    <source>
        <dbReference type="Proteomes" id="UP000239800"/>
    </source>
</evidence>
<dbReference type="OrthoDB" id="9816357at2"/>
<dbReference type="InterPro" id="IPR054828">
    <property type="entry name" value="Vit_B12_bind_prot"/>
</dbReference>
<dbReference type="NCBIfam" id="NF038402">
    <property type="entry name" value="TroA_like"/>
    <property type="match status" value="1"/>
</dbReference>
<dbReference type="Proteomes" id="UP000239800">
    <property type="component" value="Unassembled WGS sequence"/>
</dbReference>
<dbReference type="EMBL" id="MQUB01000001">
    <property type="protein sequence ID" value="PQB03815.1"/>
    <property type="molecule type" value="Genomic_DNA"/>
</dbReference>
<dbReference type="RefSeq" id="WP_104811737.1">
    <property type="nucleotide sequence ID" value="NZ_MQUB01000001.1"/>
</dbReference>
<evidence type="ECO:0000313" key="3">
    <source>
        <dbReference type="EMBL" id="PQB03815.1"/>
    </source>
</evidence>
<dbReference type="InterPro" id="IPR002491">
    <property type="entry name" value="ABC_transptr_periplasmic_BD"/>
</dbReference>
<protein>
    <submittedName>
        <fullName evidence="3">Cobalamin-binding protein</fullName>
    </submittedName>
</protein>
<evidence type="ECO:0000256" key="1">
    <source>
        <dbReference type="ARBA" id="ARBA00022729"/>
    </source>
</evidence>
<keyword evidence="4" id="KW-1185">Reference proteome</keyword>
<gene>
    <name evidence="3" type="ORF">BST85_02050</name>
</gene>
<name>A0A2S7KMF7_9FLAO</name>
<keyword evidence="1" id="KW-0732">Signal</keyword>
<proteinExistence type="predicted"/>
<dbReference type="SUPFAM" id="SSF53807">
    <property type="entry name" value="Helical backbone' metal receptor"/>
    <property type="match status" value="1"/>
</dbReference>
<comment type="caution">
    <text evidence="3">The sequence shown here is derived from an EMBL/GenBank/DDBJ whole genome shotgun (WGS) entry which is preliminary data.</text>
</comment>
<sequence length="263" mass="29923">MLVKDQLGRDLSFPYTPRRIVSLVPSQTELLVDLNLVNEIVGVTKFCVHPDHIRKTKTVVGGTKQLHLDKVRRLKPDIVIANKEENTLELVEQLSTICPVWVSDVETIEDAMVMIQSLGELFNKKQKASDLVNRISSGMEDLTVTCAKLDRLKVAYLIWNKPNMAAGSRTFIDHLLKRCNLENVIVEERYPVVDISQLTQAEVILLSSEPFPFKEKHSLQLKELVAAEIEITDGEMWSWYGSRLLKSVVYLKDFRLHLGSLQA</sequence>
<reference evidence="3 4" key="1">
    <citation type="submission" date="2016-11" db="EMBL/GenBank/DDBJ databases">
        <title>Trade-off between light-utilization and light-protection in marine flavobacteria.</title>
        <authorList>
            <person name="Kumagai Y."/>
        </authorList>
    </citation>
    <scope>NUCLEOTIDE SEQUENCE [LARGE SCALE GENOMIC DNA]</scope>
    <source>
        <strain evidence="3 4">NBRC 107741</strain>
    </source>
</reference>
<dbReference type="PROSITE" id="PS50983">
    <property type="entry name" value="FE_B12_PBP"/>
    <property type="match status" value="1"/>
</dbReference>
<dbReference type="Pfam" id="PF01497">
    <property type="entry name" value="Peripla_BP_2"/>
    <property type="match status" value="1"/>
</dbReference>
<evidence type="ECO:0000259" key="2">
    <source>
        <dbReference type="PROSITE" id="PS50983"/>
    </source>
</evidence>
<dbReference type="PANTHER" id="PTHR30535">
    <property type="entry name" value="VITAMIN B12-BINDING PROTEIN"/>
    <property type="match status" value="1"/>
</dbReference>
<dbReference type="Gene3D" id="3.40.50.1980">
    <property type="entry name" value="Nitrogenase molybdenum iron protein domain"/>
    <property type="match status" value="2"/>
</dbReference>
<organism evidence="3 4">
    <name type="scientific">Aureitalea marina</name>
    <dbReference type="NCBI Taxonomy" id="930804"/>
    <lineage>
        <taxon>Bacteria</taxon>
        <taxon>Pseudomonadati</taxon>
        <taxon>Bacteroidota</taxon>
        <taxon>Flavobacteriia</taxon>
        <taxon>Flavobacteriales</taxon>
        <taxon>Flavobacteriaceae</taxon>
        <taxon>Aureitalea</taxon>
    </lineage>
</organism>
<dbReference type="InterPro" id="IPR050902">
    <property type="entry name" value="ABC_Transporter_SBP"/>
</dbReference>
<dbReference type="AlphaFoldDB" id="A0A2S7KMF7"/>